<evidence type="ECO:0000313" key="1">
    <source>
        <dbReference type="EMBL" id="MBY5959820.1"/>
    </source>
</evidence>
<comment type="caution">
    <text evidence="1">The sequence shown here is derived from an EMBL/GenBank/DDBJ whole genome shotgun (WGS) entry which is preliminary data.</text>
</comment>
<protein>
    <submittedName>
        <fullName evidence="1">Uncharacterized protein</fullName>
    </submittedName>
</protein>
<sequence>MYPKNHKKIVTELMDGKFITQDDPHFQILKDHKEFYVRFFDRSFGYALQSTPEYHYLLSPDTQESTSRDISIFFSVLCYELDQEGRNFMDVLNFSDLHIDEITDLFRNTTWRDQVQANKQLNSPESLRRLIHSTMVRRNIAVKLPDDRYAFTAAYKYFIDYAWELVRPDGEEEEE</sequence>
<dbReference type="InterPro" id="IPR053841">
    <property type="entry name" value="MksE"/>
</dbReference>
<dbReference type="Proteomes" id="UP000753961">
    <property type="component" value="Unassembled WGS sequence"/>
</dbReference>
<name>A0A953LAD5_9BACT</name>
<dbReference type="Pfam" id="PF21980">
    <property type="entry name" value="MksE"/>
    <property type="match status" value="1"/>
</dbReference>
<keyword evidence="2" id="KW-1185">Reference proteome</keyword>
<dbReference type="RefSeq" id="WP_222581358.1">
    <property type="nucleotide sequence ID" value="NZ_JAHVHU010000018.1"/>
</dbReference>
<dbReference type="AlphaFoldDB" id="A0A953LAD5"/>
<evidence type="ECO:0000313" key="2">
    <source>
        <dbReference type="Proteomes" id="UP000753961"/>
    </source>
</evidence>
<accession>A0A953LAD5</accession>
<organism evidence="1 2">
    <name type="scientific">Membranihabitans marinus</name>
    <dbReference type="NCBI Taxonomy" id="1227546"/>
    <lineage>
        <taxon>Bacteria</taxon>
        <taxon>Pseudomonadati</taxon>
        <taxon>Bacteroidota</taxon>
        <taxon>Saprospiria</taxon>
        <taxon>Saprospirales</taxon>
        <taxon>Saprospiraceae</taxon>
        <taxon>Membranihabitans</taxon>
    </lineage>
</organism>
<gene>
    <name evidence="1" type="ORF">KUV50_16825</name>
</gene>
<dbReference type="EMBL" id="JAHVHU010000018">
    <property type="protein sequence ID" value="MBY5959820.1"/>
    <property type="molecule type" value="Genomic_DNA"/>
</dbReference>
<reference evidence="1" key="1">
    <citation type="submission" date="2021-06" db="EMBL/GenBank/DDBJ databases">
        <title>44 bacteria genomes isolated from Dapeng, Shenzhen.</title>
        <authorList>
            <person name="Zheng W."/>
            <person name="Yu S."/>
            <person name="Huang Y."/>
        </authorList>
    </citation>
    <scope>NUCLEOTIDE SEQUENCE</scope>
    <source>
        <strain evidence="1">DP5N28-2</strain>
    </source>
</reference>
<proteinExistence type="predicted"/>